<dbReference type="InterPro" id="IPR053142">
    <property type="entry name" value="PchR_regulatory_protein"/>
</dbReference>
<comment type="caution">
    <text evidence="4">The sequence shown here is derived from an EMBL/GenBank/DDBJ whole genome shotgun (WGS) entry which is preliminary data.</text>
</comment>
<dbReference type="PANTHER" id="PTHR47893">
    <property type="entry name" value="REGULATORY PROTEIN PCHR"/>
    <property type="match status" value="1"/>
</dbReference>
<proteinExistence type="predicted"/>
<dbReference type="InterPro" id="IPR018060">
    <property type="entry name" value="HTH_AraC"/>
</dbReference>
<keyword evidence="1" id="KW-0805">Transcription regulation</keyword>
<dbReference type="Proteomes" id="UP001235094">
    <property type="component" value="Unassembled WGS sequence"/>
</dbReference>
<dbReference type="SUPFAM" id="SSF46689">
    <property type="entry name" value="Homeodomain-like"/>
    <property type="match status" value="2"/>
</dbReference>
<feature type="domain" description="HTH araC/xylS-type" evidence="3">
    <location>
        <begin position="225"/>
        <end position="318"/>
    </location>
</feature>
<dbReference type="InterPro" id="IPR009057">
    <property type="entry name" value="Homeodomain-like_sf"/>
</dbReference>
<sequence length="359" mass="39972">MSEYHKLDIDFRDVLTGLRPGERLRGAEALGAGDDIFRVKEHNYRRVDDYTLLHVLNFEAGQPYSLTIARQDLVCIQAIVSGNYHRWIGQRMDLVSPHLLEISNVPQSVVDVGAGGRLRGLLIICDRRHLVEHYRLNVDRLPAAYRPIFLSRTGTPEVLHLPLSSTGLHLVDQILTCKYQEPLRGIFVGAKTIEIICDVVAQLGAMPGQGAPRPAGPRQKARAIEAAAEIYRREFGSPPTIEQLAQRVGLNRNELTSGFRDAFGVTPHAYALVQRMERAQQMLREGRLSISEVARRIGYEGYSSFARAYHAHYGRPPSLDIPALDIPALDIPALDVAAPDIPPLDVRAFDMPALGVRDE</sequence>
<dbReference type="PROSITE" id="PS01124">
    <property type="entry name" value="HTH_ARAC_FAMILY_2"/>
    <property type="match status" value="1"/>
</dbReference>
<keyword evidence="2" id="KW-0804">Transcription</keyword>
<evidence type="ECO:0000256" key="1">
    <source>
        <dbReference type="ARBA" id="ARBA00023015"/>
    </source>
</evidence>
<dbReference type="Pfam" id="PF12833">
    <property type="entry name" value="HTH_18"/>
    <property type="match status" value="1"/>
</dbReference>
<protein>
    <submittedName>
        <fullName evidence="4">AraC-like DNA-binding protein</fullName>
    </submittedName>
</protein>
<evidence type="ECO:0000313" key="4">
    <source>
        <dbReference type="EMBL" id="MDQ0509850.1"/>
    </source>
</evidence>
<accession>A0ABU0LMH0</accession>
<dbReference type="EMBL" id="JAUSVR010000002">
    <property type="protein sequence ID" value="MDQ0509850.1"/>
    <property type="molecule type" value="Genomic_DNA"/>
</dbReference>
<organism evidence="4 5">
    <name type="scientific">Ancylobacter amanitiformis</name>
    <dbReference type="NCBI Taxonomy" id="217069"/>
    <lineage>
        <taxon>Bacteria</taxon>
        <taxon>Pseudomonadati</taxon>
        <taxon>Pseudomonadota</taxon>
        <taxon>Alphaproteobacteria</taxon>
        <taxon>Hyphomicrobiales</taxon>
        <taxon>Xanthobacteraceae</taxon>
        <taxon>Ancylobacter</taxon>
    </lineage>
</organism>
<evidence type="ECO:0000256" key="2">
    <source>
        <dbReference type="ARBA" id="ARBA00023163"/>
    </source>
</evidence>
<evidence type="ECO:0000259" key="3">
    <source>
        <dbReference type="PROSITE" id="PS01124"/>
    </source>
</evidence>
<name>A0ABU0LMH0_9HYPH</name>
<dbReference type="Gene3D" id="1.10.10.60">
    <property type="entry name" value="Homeodomain-like"/>
    <property type="match status" value="2"/>
</dbReference>
<keyword evidence="5" id="KW-1185">Reference proteome</keyword>
<reference evidence="4 5" key="1">
    <citation type="submission" date="2023-07" db="EMBL/GenBank/DDBJ databases">
        <title>Genomic Encyclopedia of Type Strains, Phase IV (KMG-IV): sequencing the most valuable type-strain genomes for metagenomic binning, comparative biology and taxonomic classification.</title>
        <authorList>
            <person name="Goeker M."/>
        </authorList>
    </citation>
    <scope>NUCLEOTIDE SEQUENCE [LARGE SCALE GENOMIC DNA]</scope>
    <source>
        <strain evidence="4 5">DSM 15561</strain>
    </source>
</reference>
<dbReference type="PANTHER" id="PTHR47893:SF1">
    <property type="entry name" value="REGULATORY PROTEIN PCHR"/>
    <property type="match status" value="1"/>
</dbReference>
<dbReference type="RefSeq" id="WP_306888563.1">
    <property type="nucleotide sequence ID" value="NZ_JAUSVR010000002.1"/>
</dbReference>
<evidence type="ECO:0000313" key="5">
    <source>
        <dbReference type="Proteomes" id="UP001235094"/>
    </source>
</evidence>
<gene>
    <name evidence="4" type="ORF">QOZ99_000731</name>
</gene>
<dbReference type="SMART" id="SM00342">
    <property type="entry name" value="HTH_ARAC"/>
    <property type="match status" value="1"/>
</dbReference>